<dbReference type="PANTHER" id="PTHR46211">
    <property type="entry name" value="GLYCEROPHOSPHORYL DIESTER PHOSPHODIESTERASE"/>
    <property type="match status" value="1"/>
</dbReference>
<gene>
    <name evidence="2" type="ORF">KB449_02225</name>
</gene>
<dbReference type="RefSeq" id="WP_282906800.1">
    <property type="nucleotide sequence ID" value="NZ_JAGRPV010000001.1"/>
</dbReference>
<dbReference type="CDD" id="cd08556">
    <property type="entry name" value="GDPD"/>
    <property type="match status" value="1"/>
</dbReference>
<dbReference type="InterPro" id="IPR017946">
    <property type="entry name" value="PLC-like_Pdiesterase_TIM-brl"/>
</dbReference>
<dbReference type="PANTHER" id="PTHR46211:SF14">
    <property type="entry name" value="GLYCEROPHOSPHODIESTER PHOSPHODIESTERASE"/>
    <property type="match status" value="1"/>
</dbReference>
<dbReference type="Proteomes" id="UP001161691">
    <property type="component" value="Unassembled WGS sequence"/>
</dbReference>
<proteinExistence type="predicted"/>
<dbReference type="InterPro" id="IPR030395">
    <property type="entry name" value="GP_PDE_dom"/>
</dbReference>
<evidence type="ECO:0000313" key="3">
    <source>
        <dbReference type="Proteomes" id="UP001161691"/>
    </source>
</evidence>
<evidence type="ECO:0000313" key="2">
    <source>
        <dbReference type="EMBL" id="MDI4643753.1"/>
    </source>
</evidence>
<organism evidence="2 3">
    <name type="scientific">Cohnella hashimotonis</name>
    <dbReference type="NCBI Taxonomy" id="2826895"/>
    <lineage>
        <taxon>Bacteria</taxon>
        <taxon>Bacillati</taxon>
        <taxon>Bacillota</taxon>
        <taxon>Bacilli</taxon>
        <taxon>Bacillales</taxon>
        <taxon>Paenibacillaceae</taxon>
        <taxon>Cohnella</taxon>
    </lineage>
</organism>
<sequence>MNDFPLITAHTGCMGTPDNSVESARAGLSLGADIIEDDIRVTRDGVLVLSHDDRIVLADGRIASLSRLTLQELNEGLAAPIVRLETVIDLLVGGGGQARMNLDLKTDDCVEPVMALIRERDIADRVLLTGCEYGRAVRANDLDGGIAKLLNVDIGSFRTSVYAEAARTACEEALQAGCFGLNVPYQLALPELLELAFDRGLSVFVWTVGEAREMRKYAELGVRSITTRDVATLLRVKQGWHEEGISGDDL</sequence>
<evidence type="ECO:0000259" key="1">
    <source>
        <dbReference type="PROSITE" id="PS51704"/>
    </source>
</evidence>
<dbReference type="EMBL" id="JAGRPV010000001">
    <property type="protein sequence ID" value="MDI4643753.1"/>
    <property type="molecule type" value="Genomic_DNA"/>
</dbReference>
<protein>
    <submittedName>
        <fullName evidence="2">Glycerophosphodiester phosphodiesterase</fullName>
    </submittedName>
</protein>
<reference evidence="2" key="1">
    <citation type="submission" date="2023-04" db="EMBL/GenBank/DDBJ databases">
        <title>Comparative genomic analysis of Cohnella hashimotonis sp. nov., isolated from the International Space Station.</title>
        <authorList>
            <person name="Venkateswaran K."/>
            <person name="Simpson A."/>
        </authorList>
    </citation>
    <scope>NUCLEOTIDE SEQUENCE</scope>
    <source>
        <strain evidence="2">F6_2S_P_1</strain>
    </source>
</reference>
<dbReference type="SUPFAM" id="SSF51695">
    <property type="entry name" value="PLC-like phosphodiesterases"/>
    <property type="match status" value="1"/>
</dbReference>
<dbReference type="PROSITE" id="PS51704">
    <property type="entry name" value="GP_PDE"/>
    <property type="match status" value="1"/>
</dbReference>
<feature type="domain" description="GP-PDE" evidence="1">
    <location>
        <begin position="5"/>
        <end position="237"/>
    </location>
</feature>
<accession>A0ABT6TA90</accession>
<keyword evidence="3" id="KW-1185">Reference proteome</keyword>
<dbReference type="Pfam" id="PF03009">
    <property type="entry name" value="GDPD"/>
    <property type="match status" value="1"/>
</dbReference>
<name>A0ABT6TA90_9BACL</name>
<dbReference type="Gene3D" id="3.20.20.190">
    <property type="entry name" value="Phosphatidylinositol (PI) phosphodiesterase"/>
    <property type="match status" value="1"/>
</dbReference>
<comment type="caution">
    <text evidence="2">The sequence shown here is derived from an EMBL/GenBank/DDBJ whole genome shotgun (WGS) entry which is preliminary data.</text>
</comment>